<keyword evidence="2" id="KW-1185">Reference proteome</keyword>
<reference evidence="1" key="1">
    <citation type="submission" date="2021-12" db="EMBL/GenBank/DDBJ databases">
        <authorList>
            <person name="Zaccaron A."/>
            <person name="Stergiopoulos I."/>
        </authorList>
    </citation>
    <scope>NUCLEOTIDE SEQUENCE</scope>
    <source>
        <strain evidence="1">Race5_Kim</strain>
    </source>
</reference>
<dbReference type="InterPro" id="IPR038883">
    <property type="entry name" value="AN11006-like"/>
</dbReference>
<dbReference type="PANTHER" id="PTHR42085:SF1">
    <property type="entry name" value="F-BOX DOMAIN-CONTAINING PROTEIN"/>
    <property type="match status" value="1"/>
</dbReference>
<reference evidence="1" key="2">
    <citation type="journal article" date="2022" name="Microb. Genom.">
        <title>A chromosome-scale genome assembly of the tomato pathogen Cladosporium fulvum reveals a compartmentalized genome architecture and the presence of a dispensable chromosome.</title>
        <authorList>
            <person name="Zaccaron A.Z."/>
            <person name="Chen L.H."/>
            <person name="Samaras A."/>
            <person name="Stergiopoulos I."/>
        </authorList>
    </citation>
    <scope>NUCLEOTIDE SEQUENCE</scope>
    <source>
        <strain evidence="1">Race5_Kim</strain>
    </source>
</reference>
<organism evidence="1 2">
    <name type="scientific">Passalora fulva</name>
    <name type="common">Tomato leaf mold</name>
    <name type="synonym">Cladosporium fulvum</name>
    <dbReference type="NCBI Taxonomy" id="5499"/>
    <lineage>
        <taxon>Eukaryota</taxon>
        <taxon>Fungi</taxon>
        <taxon>Dikarya</taxon>
        <taxon>Ascomycota</taxon>
        <taxon>Pezizomycotina</taxon>
        <taxon>Dothideomycetes</taxon>
        <taxon>Dothideomycetidae</taxon>
        <taxon>Mycosphaerellales</taxon>
        <taxon>Mycosphaerellaceae</taxon>
        <taxon>Fulvia</taxon>
    </lineage>
</organism>
<gene>
    <name evidence="1" type="ORF">CLAFUR5_02338</name>
</gene>
<protein>
    <submittedName>
        <fullName evidence="1">Uncharacterized protein</fullName>
    </submittedName>
</protein>
<dbReference type="KEGG" id="ffu:CLAFUR5_02338"/>
<dbReference type="OrthoDB" id="5272396at2759"/>
<dbReference type="RefSeq" id="XP_047758883.1">
    <property type="nucleotide sequence ID" value="XM_047901486.1"/>
</dbReference>
<dbReference type="PANTHER" id="PTHR42085">
    <property type="entry name" value="F-BOX DOMAIN-CONTAINING PROTEIN"/>
    <property type="match status" value="1"/>
</dbReference>
<dbReference type="Proteomes" id="UP000756132">
    <property type="component" value="Chromosome 2"/>
</dbReference>
<name>A0A9Q8LBS9_PASFU</name>
<accession>A0A9Q8LBS9</accession>
<evidence type="ECO:0000313" key="2">
    <source>
        <dbReference type="Proteomes" id="UP000756132"/>
    </source>
</evidence>
<dbReference type="EMBL" id="CP090164">
    <property type="protein sequence ID" value="UJO14517.1"/>
    <property type="molecule type" value="Genomic_DNA"/>
</dbReference>
<proteinExistence type="predicted"/>
<evidence type="ECO:0000313" key="1">
    <source>
        <dbReference type="EMBL" id="UJO14517.1"/>
    </source>
</evidence>
<dbReference type="GeneID" id="71982216"/>
<dbReference type="AlphaFoldDB" id="A0A9Q8LBS9"/>
<sequence length="406" mass="46511">MSPSALLSLPKELRLLIFEHALSDDRPITIGLPSSVPWEGRPQRYHPPLAEVSNLTRHECLPIFYQDKTVILVLRYKEGRQQVEQWFKTLSTNAAIRKHIRYVSIQYFEQPHRSTAMLVDLKTFDIINRESWIHPLLGRPLKTLQAVESALQTAATRSHAAMTDEYIPEVLRELVRVMTEPLQRSRLVLRESMANTRLHGYTDFQLRFEEYVLSGEPLLGVGGYYHDFSCVPTEIYGAVAAKQTTPHAITFVSRQIRAEALSLSYHLNQFILVVHYRHARNEADKWLASVAANLSIGANLRKFTILHCFGMLDHKGIIDIDLKSSRMFGPRLWCRSIPQSVRVKVETITERASGAGVSDAGMVVTTLGHSWTYWKHDLWHHSRPVDVSKRFVGTDHTSLRSRTRQT</sequence>